<dbReference type="Proteomes" id="UP000298200">
    <property type="component" value="Unassembled WGS sequence"/>
</dbReference>
<keyword evidence="1" id="KW-0472">Membrane</keyword>
<keyword evidence="1" id="KW-0812">Transmembrane</keyword>
<name>A0ABY2M3D0_9LEPT</name>
<gene>
    <name evidence="2" type="ORF">EHQ46_06050</name>
</gene>
<protein>
    <submittedName>
        <fullName evidence="2">Uncharacterized protein</fullName>
    </submittedName>
</protein>
<reference evidence="3" key="1">
    <citation type="journal article" date="2019" name="PLoS Negl. Trop. Dis.">
        <title>Revisiting the worldwide diversity of Leptospira species in the environment.</title>
        <authorList>
            <person name="Vincent A.T."/>
            <person name="Schiettekatte O."/>
            <person name="Bourhy P."/>
            <person name="Veyrier F.J."/>
            <person name="Picardeau M."/>
        </authorList>
    </citation>
    <scope>NUCLEOTIDE SEQUENCE [LARGE SCALE GENOMIC DNA]</scope>
    <source>
        <strain evidence="3">201800272</strain>
    </source>
</reference>
<organism evidence="2 3">
    <name type="scientific">Leptospira yanagawae</name>
    <dbReference type="NCBI Taxonomy" id="293069"/>
    <lineage>
        <taxon>Bacteria</taxon>
        <taxon>Pseudomonadati</taxon>
        <taxon>Spirochaetota</taxon>
        <taxon>Spirochaetia</taxon>
        <taxon>Leptospirales</taxon>
        <taxon>Leptospiraceae</taxon>
        <taxon>Leptospira</taxon>
    </lineage>
</organism>
<evidence type="ECO:0000313" key="3">
    <source>
        <dbReference type="Proteomes" id="UP000298200"/>
    </source>
</evidence>
<keyword evidence="3" id="KW-1185">Reference proteome</keyword>
<accession>A0ABY2M3D0</accession>
<keyword evidence="1" id="KW-1133">Transmembrane helix</keyword>
<evidence type="ECO:0000256" key="1">
    <source>
        <dbReference type="SAM" id="Phobius"/>
    </source>
</evidence>
<evidence type="ECO:0000313" key="2">
    <source>
        <dbReference type="EMBL" id="TGL23014.1"/>
    </source>
</evidence>
<proteinExistence type="predicted"/>
<dbReference type="EMBL" id="RQFU01000009">
    <property type="protein sequence ID" value="TGL23014.1"/>
    <property type="molecule type" value="Genomic_DNA"/>
</dbReference>
<sequence>MKKICEKGNFFSFFEIHSAWVKMGNFIPKIGRDRVYFNKILSFQNVKKLIHRIIDIWRSFYQCMIDSVRIRKRNEWIGVWFICSHLGSLEIWIPITGKSI</sequence>
<comment type="caution">
    <text evidence="2">The sequence shown here is derived from an EMBL/GenBank/DDBJ whole genome shotgun (WGS) entry which is preliminary data.</text>
</comment>
<feature type="transmembrane region" description="Helical" evidence="1">
    <location>
        <begin position="76"/>
        <end position="95"/>
    </location>
</feature>